<dbReference type="PANTHER" id="PTHR30055">
    <property type="entry name" value="HTH-TYPE TRANSCRIPTIONAL REGULATOR RUTR"/>
    <property type="match status" value="1"/>
</dbReference>
<name>A0ABN3P839_9ACTN</name>
<comment type="caution">
    <text evidence="5">The sequence shown here is derived from an EMBL/GenBank/DDBJ whole genome shotgun (WGS) entry which is preliminary data.</text>
</comment>
<dbReference type="PANTHER" id="PTHR30055:SF226">
    <property type="entry name" value="HTH-TYPE TRANSCRIPTIONAL REGULATOR PKSA"/>
    <property type="match status" value="1"/>
</dbReference>
<accession>A0ABN3P839</accession>
<organism evidence="5 6">
    <name type="scientific">Actinomadura fulvescens</name>
    <dbReference type="NCBI Taxonomy" id="46160"/>
    <lineage>
        <taxon>Bacteria</taxon>
        <taxon>Bacillati</taxon>
        <taxon>Actinomycetota</taxon>
        <taxon>Actinomycetes</taxon>
        <taxon>Streptosporangiales</taxon>
        <taxon>Thermomonosporaceae</taxon>
        <taxon>Actinomadura</taxon>
    </lineage>
</organism>
<dbReference type="InterPro" id="IPR050109">
    <property type="entry name" value="HTH-type_TetR-like_transc_reg"/>
</dbReference>
<gene>
    <name evidence="5" type="ORF">GCM10010411_00560</name>
</gene>
<sequence length="224" mass="24377">MLPGSRSAREPDRGIKRGRHGLTPETVAENQRDRLVDAFVEVVAEHGYPQATISRITYAAGVTKKAFYEHFDGRDDCFRVAYEQGTDLIVARVEEARKRAGSWPEGVLAAMRTLLETLAGQPRFARVAVVEINSASPAVRRARTRWLEGFRTLLTDPEAGVAGVPEAVADAVIGGVYSAIYLKVDADRAAELPELVSSLTYFVLLPLLGKEGAAQELARMGQAP</sequence>
<dbReference type="EMBL" id="BAAATD010000001">
    <property type="protein sequence ID" value="GAA2572817.1"/>
    <property type="molecule type" value="Genomic_DNA"/>
</dbReference>
<feature type="domain" description="HTH tetR-type" evidence="4">
    <location>
        <begin position="29"/>
        <end position="89"/>
    </location>
</feature>
<dbReference type="Gene3D" id="1.10.357.10">
    <property type="entry name" value="Tetracycline Repressor, domain 2"/>
    <property type="match status" value="1"/>
</dbReference>
<feature type="DNA-binding region" description="H-T-H motif" evidence="2">
    <location>
        <begin position="52"/>
        <end position="71"/>
    </location>
</feature>
<evidence type="ECO:0000256" key="3">
    <source>
        <dbReference type="SAM" id="MobiDB-lite"/>
    </source>
</evidence>
<evidence type="ECO:0000313" key="5">
    <source>
        <dbReference type="EMBL" id="GAA2572817.1"/>
    </source>
</evidence>
<evidence type="ECO:0000259" key="4">
    <source>
        <dbReference type="PROSITE" id="PS50977"/>
    </source>
</evidence>
<protein>
    <submittedName>
        <fullName evidence="5">TetR/AcrR family transcriptional regulator</fullName>
    </submittedName>
</protein>
<dbReference type="InterPro" id="IPR009057">
    <property type="entry name" value="Homeodomain-like_sf"/>
</dbReference>
<dbReference type="InterPro" id="IPR001647">
    <property type="entry name" value="HTH_TetR"/>
</dbReference>
<keyword evidence="6" id="KW-1185">Reference proteome</keyword>
<keyword evidence="1 2" id="KW-0238">DNA-binding</keyword>
<evidence type="ECO:0000313" key="6">
    <source>
        <dbReference type="Proteomes" id="UP001501509"/>
    </source>
</evidence>
<dbReference type="PRINTS" id="PR00455">
    <property type="entry name" value="HTHTETR"/>
</dbReference>
<evidence type="ECO:0000256" key="1">
    <source>
        <dbReference type="ARBA" id="ARBA00023125"/>
    </source>
</evidence>
<dbReference type="SUPFAM" id="SSF46689">
    <property type="entry name" value="Homeodomain-like"/>
    <property type="match status" value="1"/>
</dbReference>
<evidence type="ECO:0000256" key="2">
    <source>
        <dbReference type="PROSITE-ProRule" id="PRU00335"/>
    </source>
</evidence>
<feature type="region of interest" description="Disordered" evidence="3">
    <location>
        <begin position="1"/>
        <end position="23"/>
    </location>
</feature>
<proteinExistence type="predicted"/>
<dbReference type="PROSITE" id="PS50977">
    <property type="entry name" value="HTH_TETR_2"/>
    <property type="match status" value="1"/>
</dbReference>
<reference evidence="5 6" key="1">
    <citation type="journal article" date="2019" name="Int. J. Syst. Evol. Microbiol.">
        <title>The Global Catalogue of Microorganisms (GCM) 10K type strain sequencing project: providing services to taxonomists for standard genome sequencing and annotation.</title>
        <authorList>
            <consortium name="The Broad Institute Genomics Platform"/>
            <consortium name="The Broad Institute Genome Sequencing Center for Infectious Disease"/>
            <person name="Wu L."/>
            <person name="Ma J."/>
        </authorList>
    </citation>
    <scope>NUCLEOTIDE SEQUENCE [LARGE SCALE GENOMIC DNA]</scope>
    <source>
        <strain evidence="5 6">JCM 6833</strain>
    </source>
</reference>
<dbReference type="Proteomes" id="UP001501509">
    <property type="component" value="Unassembled WGS sequence"/>
</dbReference>
<dbReference type="Pfam" id="PF00440">
    <property type="entry name" value="TetR_N"/>
    <property type="match status" value="1"/>
</dbReference>